<feature type="transmembrane region" description="Helical" evidence="5">
    <location>
        <begin position="30"/>
        <end position="49"/>
    </location>
</feature>
<dbReference type="PRINTS" id="PR00081">
    <property type="entry name" value="GDHRDH"/>
</dbReference>
<sequence length="334" mass="38009">MIDFDPEKLPYFDPIKDRRVALVTGGNSGIGWFTVLHLYMHGIIVYIGGRNHTRVRKAIKEIKEEAVKRRYVVGNSAEDVDRYFGELKYLSIDLTDLNSVEQATKSFLLMEQTLHILINNAGVMAIPYDLTKDGLEVQMQTNYVAHFLLTMRLLPYIEACHGRIITLSSVGHHLQFKHFDLSQQFNYRPDTLFTWMRYAMAKTASIHFTKILSIKHPEVLCISVHPGLVMNTNLFSYWTRLPLVGIIFWILFQIAGFFFGVSNEEGSMGTLKGAISPDLTLEKDTGKYFTTGGVESKPSSVANNLDYATSTWISTIHILRDRGFEVLNKKKTNS</sequence>
<proteinExistence type="inferred from homology"/>
<evidence type="ECO:0000256" key="4">
    <source>
        <dbReference type="RuleBase" id="RU000363"/>
    </source>
</evidence>
<evidence type="ECO:0000313" key="6">
    <source>
        <dbReference type="EMBL" id="AMD21141.1"/>
    </source>
</evidence>
<dbReference type="GeneID" id="28724417"/>
<gene>
    <name evidence="6" type="ORF">AW171_hschr53074</name>
</gene>
<dbReference type="PANTHER" id="PTHR24320">
    <property type="entry name" value="RETINOL DEHYDROGENASE"/>
    <property type="match status" value="1"/>
</dbReference>
<dbReference type="Gene3D" id="3.40.50.720">
    <property type="entry name" value="NAD(P)-binding Rossmann-like Domain"/>
    <property type="match status" value="1"/>
</dbReference>
<keyword evidence="7" id="KW-1185">Reference proteome</keyword>
<evidence type="ECO:0000313" key="7">
    <source>
        <dbReference type="Proteomes" id="UP000243052"/>
    </source>
</evidence>
<protein>
    <submittedName>
        <fullName evidence="6">HEL140Cp</fullName>
    </submittedName>
</protein>
<evidence type="ECO:0000256" key="2">
    <source>
        <dbReference type="ARBA" id="ARBA00022857"/>
    </source>
</evidence>
<dbReference type="InterPro" id="IPR002347">
    <property type="entry name" value="SDR_fam"/>
</dbReference>
<dbReference type="InterPro" id="IPR036291">
    <property type="entry name" value="NAD(P)-bd_dom_sf"/>
</dbReference>
<evidence type="ECO:0000256" key="1">
    <source>
        <dbReference type="ARBA" id="ARBA00006484"/>
    </source>
</evidence>
<dbReference type="SUPFAM" id="SSF51735">
    <property type="entry name" value="NAD(P)-binding Rossmann-fold domains"/>
    <property type="match status" value="1"/>
</dbReference>
<reference evidence="6 7" key="1">
    <citation type="submission" date="2016-01" db="EMBL/GenBank/DDBJ databases">
        <title>Genome sequence of the yeast Holleya sinecauda.</title>
        <authorList>
            <person name="Dietrich F.S."/>
        </authorList>
    </citation>
    <scope>NUCLEOTIDE SEQUENCE [LARGE SCALE GENOMIC DNA]</scope>
    <source>
        <strain evidence="6 7">ATCC 58844</strain>
    </source>
</reference>
<dbReference type="GO" id="GO:0016491">
    <property type="term" value="F:oxidoreductase activity"/>
    <property type="evidence" value="ECO:0007669"/>
    <property type="project" value="UniProtKB-KW"/>
</dbReference>
<accession>A0A0X8HTF7</accession>
<dbReference type="PRINTS" id="PR00080">
    <property type="entry name" value="SDRFAMILY"/>
</dbReference>
<evidence type="ECO:0000256" key="3">
    <source>
        <dbReference type="ARBA" id="ARBA00023002"/>
    </source>
</evidence>
<feature type="transmembrane region" description="Helical" evidence="5">
    <location>
        <begin position="241"/>
        <end position="261"/>
    </location>
</feature>
<keyword evidence="5" id="KW-0472">Membrane</keyword>
<comment type="similarity">
    <text evidence="1 4">Belongs to the short-chain dehydrogenases/reductases (SDR) family.</text>
</comment>
<dbReference type="Pfam" id="PF00106">
    <property type="entry name" value="adh_short"/>
    <property type="match status" value="2"/>
</dbReference>
<dbReference type="PANTHER" id="PTHR24320:SF282">
    <property type="entry name" value="WW DOMAIN-CONTAINING OXIDOREDUCTASE"/>
    <property type="match status" value="1"/>
</dbReference>
<dbReference type="RefSeq" id="XP_017988137.1">
    <property type="nucleotide sequence ID" value="XM_018132582.1"/>
</dbReference>
<keyword evidence="3" id="KW-0560">Oxidoreductase</keyword>
<keyword evidence="5" id="KW-1133">Transmembrane helix</keyword>
<dbReference type="AlphaFoldDB" id="A0A0X8HTF7"/>
<evidence type="ECO:0000256" key="5">
    <source>
        <dbReference type="SAM" id="Phobius"/>
    </source>
</evidence>
<organism evidence="6 7">
    <name type="scientific">Eremothecium sinecaudum</name>
    <dbReference type="NCBI Taxonomy" id="45286"/>
    <lineage>
        <taxon>Eukaryota</taxon>
        <taxon>Fungi</taxon>
        <taxon>Dikarya</taxon>
        <taxon>Ascomycota</taxon>
        <taxon>Saccharomycotina</taxon>
        <taxon>Saccharomycetes</taxon>
        <taxon>Saccharomycetales</taxon>
        <taxon>Saccharomycetaceae</taxon>
        <taxon>Eremothecium</taxon>
    </lineage>
</organism>
<dbReference type="OrthoDB" id="191139at2759"/>
<keyword evidence="5" id="KW-0812">Transmembrane</keyword>
<dbReference type="EMBL" id="CP014245">
    <property type="protein sequence ID" value="AMD21141.1"/>
    <property type="molecule type" value="Genomic_DNA"/>
</dbReference>
<dbReference type="Proteomes" id="UP000243052">
    <property type="component" value="Chromosome v"/>
</dbReference>
<name>A0A0X8HTF7_9SACH</name>
<keyword evidence="2" id="KW-0521">NADP</keyword>
<dbReference type="STRING" id="45286.A0A0X8HTF7"/>